<evidence type="ECO:0000256" key="1">
    <source>
        <dbReference type="ARBA" id="ARBA00011047"/>
    </source>
</evidence>
<evidence type="ECO:0000313" key="3">
    <source>
        <dbReference type="Proteomes" id="UP001216638"/>
    </source>
</evidence>
<name>A0AAF0DSC5_9BASI</name>
<dbReference type="AlphaFoldDB" id="A0AAF0DSC5"/>
<reference evidence="2" key="1">
    <citation type="submission" date="2023-03" db="EMBL/GenBank/DDBJ databases">
        <title>Mating type loci evolution in Malassezia.</title>
        <authorList>
            <person name="Coelho M.A."/>
        </authorList>
    </citation>
    <scope>NUCLEOTIDE SEQUENCE</scope>
    <source>
        <strain evidence="2">CBS 14135</strain>
    </source>
</reference>
<dbReference type="PANTHER" id="PTHR15323">
    <property type="entry name" value="D123 PROTEIN"/>
    <property type="match status" value="1"/>
</dbReference>
<proteinExistence type="inferred from homology"/>
<dbReference type="Pfam" id="PF07065">
    <property type="entry name" value="D123"/>
    <property type="match status" value="1"/>
</dbReference>
<evidence type="ECO:0008006" key="4">
    <source>
        <dbReference type="Google" id="ProtNLM"/>
    </source>
</evidence>
<dbReference type="InterPro" id="IPR009772">
    <property type="entry name" value="CDC123"/>
</dbReference>
<evidence type="ECO:0000313" key="2">
    <source>
        <dbReference type="EMBL" id="WFC94553.1"/>
    </source>
</evidence>
<dbReference type="PANTHER" id="PTHR15323:SF6">
    <property type="entry name" value="CELL DIVISION CYCLE PROTEIN 123 HOMOLOG"/>
    <property type="match status" value="1"/>
</dbReference>
<comment type="similarity">
    <text evidence="1">Belongs to the CDC123 family.</text>
</comment>
<dbReference type="GO" id="GO:0005737">
    <property type="term" value="C:cytoplasm"/>
    <property type="evidence" value="ECO:0007669"/>
    <property type="project" value="TreeGrafter"/>
</dbReference>
<gene>
    <name evidence="2" type="ORF">MBRA1_001185</name>
</gene>
<dbReference type="Proteomes" id="UP001216638">
    <property type="component" value="Chromosome 1"/>
</dbReference>
<sequence>MPVAQNGPSEGVTSVVHDPTEALILTQYGSWYPKLRKHAPKSTVINLEELQPEFLSWLEEDGLVLADANDARDGVTQRVPRNVEQEAREVLSDDEEDGEDAPPQFPALNARIFELIDQYGPVFPKLNWSAPLDAAWILPGNTVRCQSPNDIYLLLKSSDFVAKDLEQVKELQAACTERGLEKPHVELVLKKWFEMPRSHEFRVFVRARRMIAVSQRDVTFYEHLQNEVTQDQILRQLHATVDLVKEAVPLADLVIDVYLTRNLDSSFVIDLNPFLPRTDPLLWAFEELEECAEAMREDPTRTVPLRILTSPAQASQSQPTYSSNMIPADVVEIGSGQNVAEFAKNWQEQLASAVHD</sequence>
<organism evidence="2 3">
    <name type="scientific">Malassezia brasiliensis</name>
    <dbReference type="NCBI Taxonomy" id="1821822"/>
    <lineage>
        <taxon>Eukaryota</taxon>
        <taxon>Fungi</taxon>
        <taxon>Dikarya</taxon>
        <taxon>Basidiomycota</taxon>
        <taxon>Ustilaginomycotina</taxon>
        <taxon>Malasseziomycetes</taxon>
        <taxon>Malasseziales</taxon>
        <taxon>Malasseziaceae</taxon>
        <taxon>Malassezia</taxon>
    </lineage>
</organism>
<accession>A0AAF0DSC5</accession>
<protein>
    <recommendedName>
        <fullName evidence="4">Cell division cycle protein 123</fullName>
    </recommendedName>
</protein>
<dbReference type="EMBL" id="CP119951">
    <property type="protein sequence ID" value="WFC94553.1"/>
    <property type="molecule type" value="Genomic_DNA"/>
</dbReference>
<keyword evidence="3" id="KW-1185">Reference proteome</keyword>